<evidence type="ECO:0008006" key="5">
    <source>
        <dbReference type="Google" id="ProtNLM"/>
    </source>
</evidence>
<feature type="chain" id="PRO_5023044483" description="DUF2946 domain-containing protein" evidence="2">
    <location>
        <begin position="22"/>
        <end position="142"/>
    </location>
</feature>
<dbReference type="EMBL" id="VPFD01000018">
    <property type="protein sequence ID" value="TXF98378.1"/>
    <property type="molecule type" value="Genomic_DNA"/>
</dbReference>
<protein>
    <recommendedName>
        <fullName evidence="5">DUF2946 domain-containing protein</fullName>
    </recommendedName>
</protein>
<proteinExistence type="predicted"/>
<sequence>MNRTFKTFLLWLLIAVLPLHAVAGSLGMSCAPVHHQSQTPVGMSVSHHEAMADEHAHHGGEQSSHTAELSSDTEPSVPDVEKQSHGSCSACSSFCLGAAAPPSNDLAVPSFDGSDAAVASPAAFLAGFIQDGPQRPPRHQSA</sequence>
<feature type="region of interest" description="Disordered" evidence="1">
    <location>
        <begin position="37"/>
        <end position="88"/>
    </location>
</feature>
<gene>
    <name evidence="3" type="ORF">FVD38_17040</name>
</gene>
<feature type="compositionally biased region" description="Polar residues" evidence="1">
    <location>
        <begin position="62"/>
        <end position="74"/>
    </location>
</feature>
<name>A0A5C7G4D3_9BURK</name>
<keyword evidence="4" id="KW-1185">Reference proteome</keyword>
<feature type="signal peptide" evidence="2">
    <location>
        <begin position="1"/>
        <end position="21"/>
    </location>
</feature>
<evidence type="ECO:0000256" key="2">
    <source>
        <dbReference type="SAM" id="SignalP"/>
    </source>
</evidence>
<evidence type="ECO:0000256" key="1">
    <source>
        <dbReference type="SAM" id="MobiDB-lite"/>
    </source>
</evidence>
<evidence type="ECO:0000313" key="3">
    <source>
        <dbReference type="EMBL" id="TXF98378.1"/>
    </source>
</evidence>
<reference evidence="3 4" key="1">
    <citation type="submission" date="2019-08" db="EMBL/GenBank/DDBJ databases">
        <title>Massilia golmudensis sp. nov., isolated from sand in the Qinghai-Tibetan Plateau.</title>
        <authorList>
            <person name="Zhang B."/>
        </authorList>
    </citation>
    <scope>NUCLEOTIDE SEQUENCE [LARGE SCALE GENOMIC DNA]</scope>
    <source>
        <strain evidence="3 4">GEM5</strain>
    </source>
</reference>
<keyword evidence="2" id="KW-0732">Signal</keyword>
<evidence type="ECO:0000313" key="4">
    <source>
        <dbReference type="Proteomes" id="UP000321413"/>
    </source>
</evidence>
<dbReference type="Proteomes" id="UP000321413">
    <property type="component" value="Unassembled WGS sequence"/>
</dbReference>
<dbReference type="PROSITE" id="PS51257">
    <property type="entry name" value="PROKAR_LIPOPROTEIN"/>
    <property type="match status" value="1"/>
</dbReference>
<comment type="caution">
    <text evidence="3">The sequence shown here is derived from an EMBL/GenBank/DDBJ whole genome shotgun (WGS) entry which is preliminary data.</text>
</comment>
<feature type="compositionally biased region" description="Basic and acidic residues" evidence="1">
    <location>
        <begin position="46"/>
        <end position="60"/>
    </location>
</feature>
<accession>A0A5C7G4D3</accession>
<dbReference type="AlphaFoldDB" id="A0A5C7G4D3"/>
<dbReference type="RefSeq" id="WP_147935919.1">
    <property type="nucleotide sequence ID" value="NZ_VPFD01000018.1"/>
</dbReference>
<organism evidence="3 4">
    <name type="scientific">Massilia arenae</name>
    <dbReference type="NCBI Taxonomy" id="2603288"/>
    <lineage>
        <taxon>Bacteria</taxon>
        <taxon>Pseudomonadati</taxon>
        <taxon>Pseudomonadota</taxon>
        <taxon>Betaproteobacteria</taxon>
        <taxon>Burkholderiales</taxon>
        <taxon>Oxalobacteraceae</taxon>
        <taxon>Telluria group</taxon>
        <taxon>Massilia</taxon>
    </lineage>
</organism>